<keyword evidence="7" id="KW-0808">Transferase</keyword>
<comment type="caution">
    <text evidence="16">The sequence shown here is derived from an EMBL/GenBank/DDBJ whole genome shotgun (WGS) entry which is preliminary data.</text>
</comment>
<evidence type="ECO:0000256" key="11">
    <source>
        <dbReference type="ARBA" id="ARBA00049902"/>
    </source>
</evidence>
<dbReference type="InterPro" id="IPR036950">
    <property type="entry name" value="PBP_transglycosylase"/>
</dbReference>
<evidence type="ECO:0000256" key="1">
    <source>
        <dbReference type="ARBA" id="ARBA00004752"/>
    </source>
</evidence>
<dbReference type="GO" id="GO:0009252">
    <property type="term" value="P:peptidoglycan biosynthetic process"/>
    <property type="evidence" value="ECO:0007669"/>
    <property type="project" value="UniProtKB-UniPathway"/>
</dbReference>
<comment type="catalytic activity">
    <reaction evidence="11">
        <text>[GlcNAc-(1-&gt;4)-Mur2Ac(oyl-L-Ala-gamma-D-Glu-L-Lys-D-Ala-D-Ala)](n)-di-trans,octa-cis-undecaprenyl diphosphate + beta-D-GlcNAc-(1-&gt;4)-Mur2Ac(oyl-L-Ala-gamma-D-Glu-L-Lys-D-Ala-D-Ala)-di-trans,octa-cis-undecaprenyl diphosphate = [GlcNAc-(1-&gt;4)-Mur2Ac(oyl-L-Ala-gamma-D-Glu-L-Lys-D-Ala-D-Ala)](n+1)-di-trans,octa-cis-undecaprenyl diphosphate + di-trans,octa-cis-undecaprenyl diphosphate + H(+)</text>
        <dbReference type="Rhea" id="RHEA:23708"/>
        <dbReference type="Rhea" id="RHEA-COMP:9602"/>
        <dbReference type="Rhea" id="RHEA-COMP:9603"/>
        <dbReference type="ChEBI" id="CHEBI:15378"/>
        <dbReference type="ChEBI" id="CHEBI:58405"/>
        <dbReference type="ChEBI" id="CHEBI:60033"/>
        <dbReference type="ChEBI" id="CHEBI:78435"/>
        <dbReference type="EC" id="2.4.99.28"/>
    </reaction>
</comment>
<comment type="similarity">
    <text evidence="2">In the C-terminal section; belongs to the transpeptidase family.</text>
</comment>
<evidence type="ECO:0000256" key="6">
    <source>
        <dbReference type="ARBA" id="ARBA00022676"/>
    </source>
</evidence>
<dbReference type="Pfam" id="PF00912">
    <property type="entry name" value="Transgly"/>
    <property type="match status" value="1"/>
</dbReference>
<keyword evidence="9" id="KW-0511">Multifunctional enzyme</keyword>
<dbReference type="Gene3D" id="1.10.3810.10">
    <property type="entry name" value="Biosynthetic peptidoglycan transglycosylase-like"/>
    <property type="match status" value="1"/>
</dbReference>
<dbReference type="InterPro" id="IPR011815">
    <property type="entry name" value="PBP_1c"/>
</dbReference>
<comment type="pathway">
    <text evidence="1">Cell wall biogenesis; peptidoglycan biosynthesis.</text>
</comment>
<dbReference type="AlphaFoldDB" id="A0A6A7YAL4"/>
<keyword evidence="6" id="KW-0328">Glycosyltransferase</keyword>
<gene>
    <name evidence="16" type="primary">pbpC</name>
    <name evidence="16" type="ORF">F0357_17795</name>
</gene>
<dbReference type="GO" id="GO:0006508">
    <property type="term" value="P:proteolysis"/>
    <property type="evidence" value="ECO:0007669"/>
    <property type="project" value="UniProtKB-KW"/>
</dbReference>
<dbReference type="NCBIfam" id="TIGR02073">
    <property type="entry name" value="PBP_1c"/>
    <property type="match status" value="1"/>
</dbReference>
<proteinExistence type="inferred from homology"/>
<dbReference type="InterPro" id="IPR001460">
    <property type="entry name" value="PCN-bd_Tpept"/>
</dbReference>
<name>A0A6A7YAL4_9HYPH</name>
<dbReference type="Pfam" id="PF00905">
    <property type="entry name" value="Transpeptidase"/>
    <property type="match status" value="1"/>
</dbReference>
<dbReference type="InterPro" id="IPR009647">
    <property type="entry name" value="PBP_C"/>
</dbReference>
<dbReference type="GO" id="GO:0008955">
    <property type="term" value="F:peptidoglycan glycosyltransferase activity"/>
    <property type="evidence" value="ECO:0007669"/>
    <property type="project" value="UniProtKB-EC"/>
</dbReference>
<comment type="similarity">
    <text evidence="3">In the N-terminal section; belongs to the glycosyltransferase 51 family.</text>
</comment>
<evidence type="ECO:0000259" key="14">
    <source>
        <dbReference type="Pfam" id="PF00912"/>
    </source>
</evidence>
<dbReference type="GO" id="GO:0030288">
    <property type="term" value="C:outer membrane-bounded periplasmic space"/>
    <property type="evidence" value="ECO:0007669"/>
    <property type="project" value="TreeGrafter"/>
</dbReference>
<dbReference type="PANTHER" id="PTHR32282:SF15">
    <property type="entry name" value="PENICILLIN-BINDING PROTEIN 1C"/>
    <property type="match status" value="1"/>
</dbReference>
<dbReference type="InterPro" id="IPR012338">
    <property type="entry name" value="Beta-lactam/transpept-like"/>
</dbReference>
<keyword evidence="17" id="KW-1185">Reference proteome</keyword>
<dbReference type="EMBL" id="VWNA01000001">
    <property type="protein sequence ID" value="MQT14469.1"/>
    <property type="molecule type" value="Genomic_DNA"/>
</dbReference>
<accession>A0A6A7YAL4</accession>
<evidence type="ECO:0000256" key="10">
    <source>
        <dbReference type="ARBA" id="ARBA00044770"/>
    </source>
</evidence>
<evidence type="ECO:0000259" key="13">
    <source>
        <dbReference type="Pfam" id="PF00905"/>
    </source>
</evidence>
<evidence type="ECO:0000259" key="15">
    <source>
        <dbReference type="Pfam" id="PF06832"/>
    </source>
</evidence>
<dbReference type="UniPathway" id="UPA00219"/>
<evidence type="ECO:0000256" key="9">
    <source>
        <dbReference type="ARBA" id="ARBA00023268"/>
    </source>
</evidence>
<evidence type="ECO:0000256" key="2">
    <source>
        <dbReference type="ARBA" id="ARBA00007090"/>
    </source>
</evidence>
<feature type="domain" description="Glycosyl transferase family 51" evidence="14">
    <location>
        <begin position="82"/>
        <end position="256"/>
    </location>
</feature>
<keyword evidence="4" id="KW-0121">Carboxypeptidase</keyword>
<evidence type="ECO:0000256" key="12">
    <source>
        <dbReference type="SAM" id="MobiDB-lite"/>
    </source>
</evidence>
<reference evidence="16 17" key="1">
    <citation type="submission" date="2019-09" db="EMBL/GenBank/DDBJ databases">
        <title>Segnochrobactrum spirostomi gen. nov., sp. nov., isolated from the ciliate Spirostomum cf. yagiui and description of a novel family, Segnochrobactraceae fam. nov. within the order Rhizobiales of the class Alphaproteobacteria.</title>
        <authorList>
            <person name="Akter S."/>
            <person name="Shazib S.U.A."/>
            <person name="Shin M.K."/>
        </authorList>
    </citation>
    <scope>NUCLEOTIDE SEQUENCE [LARGE SCALE GENOMIC DNA]</scope>
    <source>
        <strain evidence="16 17">Sp-1</strain>
    </source>
</reference>
<dbReference type="SUPFAM" id="SSF56601">
    <property type="entry name" value="beta-lactamase/transpeptidase-like"/>
    <property type="match status" value="1"/>
</dbReference>
<protein>
    <recommendedName>
        <fullName evidence="10">peptidoglycan glycosyltransferase</fullName>
        <ecNumber evidence="10">2.4.99.28</ecNumber>
    </recommendedName>
</protein>
<feature type="domain" description="Penicillin-binding protein transpeptidase" evidence="13">
    <location>
        <begin position="332"/>
        <end position="556"/>
    </location>
</feature>
<keyword evidence="8" id="KW-0378">Hydrolase</keyword>
<evidence type="ECO:0000256" key="5">
    <source>
        <dbReference type="ARBA" id="ARBA00022670"/>
    </source>
</evidence>
<evidence type="ECO:0000313" key="17">
    <source>
        <dbReference type="Proteomes" id="UP000332515"/>
    </source>
</evidence>
<dbReference type="GO" id="GO:0004180">
    <property type="term" value="F:carboxypeptidase activity"/>
    <property type="evidence" value="ECO:0007669"/>
    <property type="project" value="UniProtKB-KW"/>
</dbReference>
<dbReference type="EC" id="2.4.99.28" evidence="10"/>
<organism evidence="16 17">
    <name type="scientific">Segnochrobactrum spirostomi</name>
    <dbReference type="NCBI Taxonomy" id="2608987"/>
    <lineage>
        <taxon>Bacteria</taxon>
        <taxon>Pseudomonadati</taxon>
        <taxon>Pseudomonadota</taxon>
        <taxon>Alphaproteobacteria</taxon>
        <taxon>Hyphomicrobiales</taxon>
        <taxon>Segnochrobactraceae</taxon>
        <taxon>Segnochrobactrum</taxon>
    </lineage>
</organism>
<dbReference type="GO" id="GO:0008658">
    <property type="term" value="F:penicillin binding"/>
    <property type="evidence" value="ECO:0007669"/>
    <property type="project" value="InterPro"/>
</dbReference>
<evidence type="ECO:0000256" key="4">
    <source>
        <dbReference type="ARBA" id="ARBA00022645"/>
    </source>
</evidence>
<dbReference type="Gene3D" id="3.40.710.10">
    <property type="entry name" value="DD-peptidase/beta-lactamase superfamily"/>
    <property type="match status" value="1"/>
</dbReference>
<dbReference type="InterPro" id="IPR023346">
    <property type="entry name" value="Lysozyme-like_dom_sf"/>
</dbReference>
<evidence type="ECO:0000256" key="7">
    <source>
        <dbReference type="ARBA" id="ARBA00022679"/>
    </source>
</evidence>
<dbReference type="PANTHER" id="PTHR32282">
    <property type="entry name" value="BINDING PROTEIN TRANSPEPTIDASE, PUTATIVE-RELATED"/>
    <property type="match status" value="1"/>
</dbReference>
<dbReference type="Pfam" id="PF06832">
    <property type="entry name" value="BiPBP_C"/>
    <property type="match status" value="1"/>
</dbReference>
<evidence type="ECO:0000256" key="8">
    <source>
        <dbReference type="ARBA" id="ARBA00022801"/>
    </source>
</evidence>
<sequence length="720" mass="75925">MARGARRGHVCARHLRPHRPRHPHRDGGEAVTPGRQTAAALAIVAFAALAGAASVADRLLPPQLAPTDPASAIVVDREGRLLRAFTTPEGRWRLPVRPETVDPTYLKMLIAYEDRRFYDHPGIDPAALVRAGGQMLAHGEIVSGASTLTMQTARLIEDRPERTLNRKLREMGRALQMEARLSKADILALYLSLAPFGGNVEGVRAASLAYFGREPDRLTLGQAALLVALPQSPETRRPDRFPEAARAARDRVLDRMARLKVIDAKAAAEAKAEPVPTARIPFPKLAPLAAEAAVAAHPDRPVIRLTVDRELQTSLEALVRARAPHLGPGLSMAVLVVENATGHILADVGSADYLADDRAGHVDMTLAERSPGSTLKPFIYGLAFESGLAHPETLVEDRPTAFGGYAPKNFDDTFQGTVTARQALQMSLNVPAVALLEAVGPARLSARLADVGVDLVLPKDATPNLAIGLGGVGIRLIDLAALYAGLANGGIVPPVGLDADAPKPDGPPAQVLDKVAAWYVADVLSGTPPPVNARAGRIAFKTGTSYGYRDAWAVGFDGRYTVAVWAGRPDGTAVPGLVARTAAAPVLFDAFARLSPDRVPLAPAPPDALIATTATLPPPLRGFGAAAETPRPDSSTGALRIAYPPDGARIDLDDGSGRRRPLAWAVEGATRPLTLYLDGAPLTIGAHQRKGALPVTEPGFVRLTVVDSAGAADSVTVFVE</sequence>
<dbReference type="InterPro" id="IPR050396">
    <property type="entry name" value="Glycosyltr_51/Transpeptidase"/>
</dbReference>
<feature type="region of interest" description="Disordered" evidence="12">
    <location>
        <begin position="1"/>
        <end position="32"/>
    </location>
</feature>
<feature type="compositionally biased region" description="Basic residues" evidence="12">
    <location>
        <begin position="1"/>
        <end position="24"/>
    </location>
</feature>
<feature type="domain" description="Penicillin-binding C-terminal" evidence="15">
    <location>
        <begin position="634"/>
        <end position="717"/>
    </location>
</feature>
<keyword evidence="5" id="KW-0645">Protease</keyword>
<evidence type="ECO:0000256" key="3">
    <source>
        <dbReference type="ARBA" id="ARBA00007739"/>
    </source>
</evidence>
<dbReference type="SUPFAM" id="SSF53955">
    <property type="entry name" value="Lysozyme-like"/>
    <property type="match status" value="1"/>
</dbReference>
<evidence type="ECO:0000313" key="16">
    <source>
        <dbReference type="EMBL" id="MQT14469.1"/>
    </source>
</evidence>
<dbReference type="Proteomes" id="UP000332515">
    <property type="component" value="Unassembled WGS sequence"/>
</dbReference>
<dbReference type="InterPro" id="IPR001264">
    <property type="entry name" value="Glyco_trans_51"/>
</dbReference>